<name>A0ABV8CG77_9GAMM</name>
<evidence type="ECO:0000256" key="1">
    <source>
        <dbReference type="SAM" id="Phobius"/>
    </source>
</evidence>
<dbReference type="Gene3D" id="3.30.70.1230">
    <property type="entry name" value="Nucleotide cyclase"/>
    <property type="match status" value="1"/>
</dbReference>
<feature type="transmembrane region" description="Helical" evidence="1">
    <location>
        <begin position="119"/>
        <end position="140"/>
    </location>
</feature>
<feature type="transmembrane region" description="Helical" evidence="1">
    <location>
        <begin position="42"/>
        <end position="62"/>
    </location>
</feature>
<dbReference type="InterPro" id="IPR007894">
    <property type="entry name" value="MASE2"/>
</dbReference>
<dbReference type="EMBL" id="JBHSAB010000016">
    <property type="protein sequence ID" value="MFC3908962.1"/>
    <property type="molecule type" value="Genomic_DNA"/>
</dbReference>
<dbReference type="InterPro" id="IPR029016">
    <property type="entry name" value="GAF-like_dom_sf"/>
</dbReference>
<dbReference type="Gene3D" id="3.30.450.40">
    <property type="match status" value="1"/>
</dbReference>
<proteinExistence type="predicted"/>
<dbReference type="InterPro" id="IPR029787">
    <property type="entry name" value="Nucleotide_cyclase"/>
</dbReference>
<dbReference type="Proteomes" id="UP001595758">
    <property type="component" value="Unassembled WGS sequence"/>
</dbReference>
<feature type="transmembrane region" description="Helical" evidence="1">
    <location>
        <begin position="12"/>
        <end position="36"/>
    </location>
</feature>
<dbReference type="Pfam" id="PF05230">
    <property type="entry name" value="MASE2"/>
    <property type="match status" value="1"/>
</dbReference>
<keyword evidence="4" id="KW-1185">Reference proteome</keyword>
<dbReference type="InterPro" id="IPR001054">
    <property type="entry name" value="A/G_cyclase"/>
</dbReference>
<reference evidence="4" key="1">
    <citation type="journal article" date="2019" name="Int. J. Syst. Evol. Microbiol.">
        <title>The Global Catalogue of Microorganisms (GCM) 10K type strain sequencing project: providing services to taxonomists for standard genome sequencing and annotation.</title>
        <authorList>
            <consortium name="The Broad Institute Genomics Platform"/>
            <consortium name="The Broad Institute Genome Sequencing Center for Infectious Disease"/>
            <person name="Wu L."/>
            <person name="Ma J."/>
        </authorList>
    </citation>
    <scope>NUCLEOTIDE SEQUENCE [LARGE SCALE GENOMIC DNA]</scope>
    <source>
        <strain evidence="4">CCUG 59858</strain>
    </source>
</reference>
<dbReference type="SUPFAM" id="SSF55781">
    <property type="entry name" value="GAF domain-like"/>
    <property type="match status" value="1"/>
</dbReference>
<dbReference type="CDD" id="cd07302">
    <property type="entry name" value="CHD"/>
    <property type="match status" value="1"/>
</dbReference>
<keyword evidence="1" id="KW-0812">Transmembrane</keyword>
<dbReference type="SMART" id="SM00044">
    <property type="entry name" value="CYCc"/>
    <property type="match status" value="1"/>
</dbReference>
<gene>
    <name evidence="3" type="ORF">ACFORL_07735</name>
</gene>
<dbReference type="PANTHER" id="PTHR43081">
    <property type="entry name" value="ADENYLATE CYCLASE, TERMINAL-DIFFERENTIATION SPECIFIC-RELATED"/>
    <property type="match status" value="1"/>
</dbReference>
<comment type="caution">
    <text evidence="3">The sequence shown here is derived from an EMBL/GenBank/DDBJ whole genome shotgun (WGS) entry which is preliminary data.</text>
</comment>
<evidence type="ECO:0000313" key="4">
    <source>
        <dbReference type="Proteomes" id="UP001595758"/>
    </source>
</evidence>
<dbReference type="RefSeq" id="WP_382342800.1">
    <property type="nucleotide sequence ID" value="NZ_JBHSAB010000016.1"/>
</dbReference>
<dbReference type="InterPro" id="IPR050697">
    <property type="entry name" value="Adenylyl/Guanylyl_Cyclase_3/4"/>
</dbReference>
<protein>
    <submittedName>
        <fullName evidence="3">Adenylate/guanylate cyclase domain-containing protein</fullName>
    </submittedName>
</protein>
<dbReference type="PROSITE" id="PS50125">
    <property type="entry name" value="GUANYLATE_CYCLASE_2"/>
    <property type="match status" value="1"/>
</dbReference>
<dbReference type="Pfam" id="PF00211">
    <property type="entry name" value="Guanylate_cyc"/>
    <property type="match status" value="1"/>
</dbReference>
<accession>A0ABV8CG77</accession>
<keyword evidence="1" id="KW-1133">Transmembrane helix</keyword>
<evidence type="ECO:0000313" key="3">
    <source>
        <dbReference type="EMBL" id="MFC3908962.1"/>
    </source>
</evidence>
<dbReference type="SUPFAM" id="SSF55073">
    <property type="entry name" value="Nucleotide cyclase"/>
    <property type="match status" value="1"/>
</dbReference>
<evidence type="ECO:0000259" key="2">
    <source>
        <dbReference type="PROSITE" id="PS50125"/>
    </source>
</evidence>
<feature type="transmembrane region" description="Helical" evidence="1">
    <location>
        <begin position="146"/>
        <end position="168"/>
    </location>
</feature>
<dbReference type="PANTHER" id="PTHR43081:SF18">
    <property type="entry name" value="BLL7624 PROTEIN"/>
    <property type="match status" value="1"/>
</dbReference>
<feature type="domain" description="Guanylate cyclase" evidence="2">
    <location>
        <begin position="407"/>
        <end position="542"/>
    </location>
</feature>
<organism evidence="3 4">
    <name type="scientific">Legionella dresdenensis</name>
    <dbReference type="NCBI Taxonomy" id="450200"/>
    <lineage>
        <taxon>Bacteria</taxon>
        <taxon>Pseudomonadati</taxon>
        <taxon>Pseudomonadota</taxon>
        <taxon>Gammaproteobacteria</taxon>
        <taxon>Legionellales</taxon>
        <taxon>Legionellaceae</taxon>
        <taxon>Legionella</taxon>
    </lineage>
</organism>
<keyword evidence="1" id="KW-0472">Membrane</keyword>
<sequence length="606" mass="68904">MIKLFRNKHPIILLNYIPRIFGQFYVALVVMTVLKAENNDHYLLYACAIFQGFIWPNLALYFSCRSKDPKWLELRFLMLDSFFVGSWIAYLDFALWPLATFTTAIISACLSVNGAFMGLLSFLACLFGMLVVGLIHGFHFEPHSPLLASILSIVAMFTFSSVMGYLTYLRSKTNKNTRIQLRHALNELDHINKVLHESSSTLKVDTVTQILIDSLLENVFKFDMLTFQAIDNEKKALVYKTIYAPSLPEIKIKELKCTEIPLAKLCLARTVLRDQQYLYINHLEPDSGSDHDKKVHNLIEAQSLLMFPLIIKNKSIGIINLYSKTPLVLEQKTIDTINNYIKQITLIINNAILYEQVKAKRAEIFHKNKQLEAVSKHLARYIPPQLFDKIMHGEADKNVGATKKLLTIFFSDIVSFTEMSDRMDSEKLTIMLNIYIDSMTKIALKHGGTIDKYIGDSIMVFFGDPNTSGEKEDAIKCGLMAIEMRQQLAALEATWKQLGINENLRIRIGMNTGYCAVGNFGSEFRMDYTIIGSAVNLASRLLTAANPDEILISQDTYMLIKEVIACKEYGMVRVKGFAKPVKTYMILEHRSEIDDAEQNRLLQGNS</sequence>